<evidence type="ECO:0000259" key="4">
    <source>
        <dbReference type="SMART" id="SM01010"/>
    </source>
</evidence>
<dbReference type="Pfam" id="PF16561">
    <property type="entry name" value="AMPK1_CBM"/>
    <property type="match status" value="1"/>
</dbReference>
<sequence length="427" mass="48586">MGNNTSIPNNVKRKSSMSKRSKDQTKSIGNHVNKQQKNNSNTAATQNLTIPVNTENGYPLPYKPKAIVSPNIFYENTADTDYFNNIDHNIDSRLNSTTSNSAASGSNNIHNNGDIMSGGSYEDDDYDIDEDLINKTSKNLTHSEYTDMKNVLIKFVNYDENLSQNHDAGHYEDINEKDKINQIEEDQVFIIGNFNEWSKKIKLHKDPNDGIYKIFIGLPFGIYKVKFLVNDDVRYSENLPIATDKSGNVVNWFEVDENDSNVFEAGIIEQDKIISNKNKSTASFHHNHHSHNQDHTNSQLSISEYQQSTGEYSQEIPVMFHQSDEILPVDEEFLRRNPIPELPIYLNNNVLNNHFNKHHNSNLQDVQLQKNKNNIISSGLNSHIIPHVNLNHLLTSNIKNNVLSVACTTRYSGKFITQIMYSPSGNE</sequence>
<feature type="domain" description="Association with the SNF1 complex (ASC)" evidence="4">
    <location>
        <begin position="305"/>
        <end position="424"/>
    </location>
</feature>
<dbReference type="GO" id="GO:0005634">
    <property type="term" value="C:nucleus"/>
    <property type="evidence" value="ECO:0007669"/>
    <property type="project" value="TreeGrafter"/>
</dbReference>
<dbReference type="SUPFAM" id="SSF81296">
    <property type="entry name" value="E set domains"/>
    <property type="match status" value="1"/>
</dbReference>
<dbReference type="GO" id="GO:0016301">
    <property type="term" value="F:kinase activity"/>
    <property type="evidence" value="ECO:0007669"/>
    <property type="project" value="UniProtKB-KW"/>
</dbReference>
<dbReference type="InterPro" id="IPR050827">
    <property type="entry name" value="CRP1_MDG1_kinase"/>
</dbReference>
<evidence type="ECO:0000313" key="6">
    <source>
        <dbReference type="Proteomes" id="UP000009328"/>
    </source>
</evidence>
<dbReference type="PANTHER" id="PTHR10343">
    <property type="entry name" value="5'-AMP-ACTIVATED PROTEIN KINASE , BETA SUBUNIT"/>
    <property type="match status" value="1"/>
</dbReference>
<dbReference type="GO" id="GO:0005737">
    <property type="term" value="C:cytoplasm"/>
    <property type="evidence" value="ECO:0007669"/>
    <property type="project" value="TreeGrafter"/>
</dbReference>
<dbReference type="Gene3D" id="2.60.40.10">
    <property type="entry name" value="Immunoglobulins"/>
    <property type="match status" value="1"/>
</dbReference>
<dbReference type="Proteomes" id="UP000009328">
    <property type="component" value="Unassembled WGS sequence"/>
</dbReference>
<dbReference type="AlphaFoldDB" id="K0KRR7"/>
<dbReference type="GO" id="GO:0007165">
    <property type="term" value="P:signal transduction"/>
    <property type="evidence" value="ECO:0007669"/>
    <property type="project" value="TreeGrafter"/>
</dbReference>
<evidence type="ECO:0000256" key="3">
    <source>
        <dbReference type="SAM" id="MobiDB-lite"/>
    </source>
</evidence>
<dbReference type="PANTHER" id="PTHR10343:SF87">
    <property type="entry name" value="SNF1 PROTEIN KINASE SUBUNIT BETA-1"/>
    <property type="match status" value="1"/>
</dbReference>
<accession>K0KRR7</accession>
<comment type="caution">
    <text evidence="5">The sequence shown here is derived from an EMBL/GenBank/DDBJ whole genome shotgun (WGS) entry which is preliminary data.</text>
</comment>
<gene>
    <name evidence="5" type="ORF">BN7_5382</name>
</gene>
<keyword evidence="5" id="KW-0418">Kinase</keyword>
<dbReference type="Pfam" id="PF04739">
    <property type="entry name" value="AMPKBI"/>
    <property type="match status" value="1"/>
</dbReference>
<dbReference type="eggNOG" id="KOG1616">
    <property type="taxonomic scope" value="Eukaryota"/>
</dbReference>
<evidence type="ECO:0000313" key="5">
    <source>
        <dbReference type="EMBL" id="CCH45796.1"/>
    </source>
</evidence>
<proteinExistence type="inferred from homology"/>
<feature type="compositionally biased region" description="Polar residues" evidence="3">
    <location>
        <begin position="26"/>
        <end position="56"/>
    </location>
</feature>
<dbReference type="CDD" id="cd02859">
    <property type="entry name" value="E_set_AMPKbeta_like_N"/>
    <property type="match status" value="1"/>
</dbReference>
<keyword evidence="2" id="KW-0597">Phosphoprotein</keyword>
<dbReference type="EMBL" id="CAIF01000211">
    <property type="protein sequence ID" value="CCH45796.1"/>
    <property type="molecule type" value="Genomic_DNA"/>
</dbReference>
<dbReference type="InterPro" id="IPR014756">
    <property type="entry name" value="Ig_E-set"/>
</dbReference>
<keyword evidence="5" id="KW-0808">Transferase</keyword>
<feature type="region of interest" description="Disordered" evidence="3">
    <location>
        <begin position="1"/>
        <end position="59"/>
    </location>
</feature>
<dbReference type="InterPro" id="IPR032640">
    <property type="entry name" value="AMPK1_CBM"/>
</dbReference>
<evidence type="ECO:0000256" key="2">
    <source>
        <dbReference type="ARBA" id="ARBA00022553"/>
    </source>
</evidence>
<dbReference type="SUPFAM" id="SSF160219">
    <property type="entry name" value="AMPKBI-like"/>
    <property type="match status" value="1"/>
</dbReference>
<dbReference type="InterPro" id="IPR037256">
    <property type="entry name" value="ASC_dom_sf"/>
</dbReference>
<evidence type="ECO:0000256" key="1">
    <source>
        <dbReference type="ARBA" id="ARBA00010926"/>
    </source>
</evidence>
<dbReference type="Gene3D" id="6.20.250.60">
    <property type="match status" value="1"/>
</dbReference>
<dbReference type="InterPro" id="IPR006828">
    <property type="entry name" value="ASC_dom"/>
</dbReference>
<dbReference type="HOGENOM" id="CLU_642833_0_0_1"/>
<keyword evidence="6" id="KW-1185">Reference proteome</keyword>
<dbReference type="GO" id="GO:0019901">
    <property type="term" value="F:protein kinase binding"/>
    <property type="evidence" value="ECO:0007669"/>
    <property type="project" value="TreeGrafter"/>
</dbReference>
<comment type="similarity">
    <text evidence="1">Belongs to the 5'-AMP-activated protein kinase beta subunit family.</text>
</comment>
<dbReference type="STRING" id="1206466.K0KRR7"/>
<organism evidence="5 6">
    <name type="scientific">Wickerhamomyces ciferrii (strain ATCC 14091 / BCRC 22168 / CBS 111 / JCM 3599 / NBRC 0793 / NRRL Y-1031 F-60-10)</name>
    <name type="common">Yeast</name>
    <name type="synonym">Pichia ciferrii</name>
    <dbReference type="NCBI Taxonomy" id="1206466"/>
    <lineage>
        <taxon>Eukaryota</taxon>
        <taxon>Fungi</taxon>
        <taxon>Dikarya</taxon>
        <taxon>Ascomycota</taxon>
        <taxon>Saccharomycotina</taxon>
        <taxon>Saccharomycetes</taxon>
        <taxon>Phaffomycetales</taxon>
        <taxon>Wickerhamomycetaceae</taxon>
        <taxon>Wickerhamomyces</taxon>
    </lineage>
</organism>
<dbReference type="InParanoid" id="K0KRR7"/>
<reference evidence="5 6" key="1">
    <citation type="journal article" date="2012" name="Eukaryot. Cell">
        <title>Draft genome sequence of Wickerhamomyces ciferrii NRRL Y-1031 F-60-10.</title>
        <authorList>
            <person name="Schneider J."/>
            <person name="Andrea H."/>
            <person name="Blom J."/>
            <person name="Jaenicke S."/>
            <person name="Ruckert C."/>
            <person name="Schorsch C."/>
            <person name="Szczepanowski R."/>
            <person name="Farwick M."/>
            <person name="Goesmann A."/>
            <person name="Puhler A."/>
            <person name="Schaffer S."/>
            <person name="Tauch A."/>
            <person name="Kohler T."/>
            <person name="Brinkrolf K."/>
        </authorList>
    </citation>
    <scope>NUCLEOTIDE SEQUENCE [LARGE SCALE GENOMIC DNA]</scope>
    <source>
        <strain evidence="6">ATCC 14091 / BCRC 22168 / CBS 111 / JCM 3599 / NBRC 0793 / NRRL Y-1031 F-60-10</strain>
    </source>
</reference>
<name>K0KRR7_WICCF</name>
<dbReference type="SMART" id="SM01010">
    <property type="entry name" value="AMPKBI"/>
    <property type="match status" value="1"/>
</dbReference>
<protein>
    <submittedName>
        <fullName evidence="5">5'-AMP-activated protein kinase subunit beta-1</fullName>
    </submittedName>
</protein>
<dbReference type="InterPro" id="IPR013783">
    <property type="entry name" value="Ig-like_fold"/>
</dbReference>
<dbReference type="GO" id="GO:0031588">
    <property type="term" value="C:nucleotide-activated protein kinase complex"/>
    <property type="evidence" value="ECO:0007669"/>
    <property type="project" value="TreeGrafter"/>
</dbReference>